<proteinExistence type="predicted"/>
<keyword evidence="5" id="KW-1185">Reference proteome</keyword>
<keyword evidence="1" id="KW-0238">DNA-binding</keyword>
<name>A0ABS4SA45_9BACI</name>
<evidence type="ECO:0000313" key="5">
    <source>
        <dbReference type="Proteomes" id="UP001519294"/>
    </source>
</evidence>
<accession>A0ABS4SA45</accession>
<evidence type="ECO:0000256" key="2">
    <source>
        <dbReference type="SAM" id="Phobius"/>
    </source>
</evidence>
<comment type="caution">
    <text evidence="4">The sequence shown here is derived from an EMBL/GenBank/DDBJ whole genome shotgun (WGS) entry which is preliminary data.</text>
</comment>
<reference evidence="4 5" key="1">
    <citation type="submission" date="2021-03" db="EMBL/GenBank/DDBJ databases">
        <title>Genomic Encyclopedia of Type Strains, Phase IV (KMG-IV): sequencing the most valuable type-strain genomes for metagenomic binning, comparative biology and taxonomic classification.</title>
        <authorList>
            <person name="Goeker M."/>
        </authorList>
    </citation>
    <scope>NUCLEOTIDE SEQUENCE [LARGE SCALE GENOMIC DNA]</scope>
    <source>
        <strain evidence="4 5">DSM 25790</strain>
    </source>
</reference>
<keyword evidence="2" id="KW-1133">Transmembrane helix</keyword>
<dbReference type="Proteomes" id="UP001519294">
    <property type="component" value="Unassembled WGS sequence"/>
</dbReference>
<dbReference type="RefSeq" id="WP_226371136.1">
    <property type="nucleotide sequence ID" value="NZ_JAGIKX010000013.1"/>
</dbReference>
<gene>
    <name evidence="4" type="ORF">J2Z81_001703</name>
</gene>
<feature type="transmembrane region" description="Helical" evidence="2">
    <location>
        <begin position="82"/>
        <end position="103"/>
    </location>
</feature>
<dbReference type="Gene3D" id="1.10.260.40">
    <property type="entry name" value="lambda repressor-like DNA-binding domains"/>
    <property type="match status" value="1"/>
</dbReference>
<protein>
    <submittedName>
        <fullName evidence="4">Transcriptional regulator with XRE-family HTH domain</fullName>
    </submittedName>
</protein>
<dbReference type="SUPFAM" id="SSF47413">
    <property type="entry name" value="lambda repressor-like DNA-binding domains"/>
    <property type="match status" value="1"/>
</dbReference>
<sequence>MGDAFGDKLKRLREESGMSQEALAKELNVSRQAVYKWESNKGYPDIENLIQMSDLFAVTIDELIRSDKKLQNKMKMDDVESLAFSDPGFYIGIVLVLLGVTIFDDTLSYTMTIIGLLTILFFTDILRSFQSMFKKYIKIACASSFECTCYFYAPLSF</sequence>
<dbReference type="PANTHER" id="PTHR46558:SF15">
    <property type="entry name" value="HELIX-TURN-HELIX DOMAIN PROTEIN"/>
    <property type="match status" value="1"/>
</dbReference>
<dbReference type="InterPro" id="IPR010982">
    <property type="entry name" value="Lambda_DNA-bd_dom_sf"/>
</dbReference>
<evidence type="ECO:0000259" key="3">
    <source>
        <dbReference type="PROSITE" id="PS50943"/>
    </source>
</evidence>
<evidence type="ECO:0000313" key="4">
    <source>
        <dbReference type="EMBL" id="MBP2257749.1"/>
    </source>
</evidence>
<dbReference type="Pfam" id="PF01381">
    <property type="entry name" value="HTH_3"/>
    <property type="match status" value="1"/>
</dbReference>
<dbReference type="InterPro" id="IPR001387">
    <property type="entry name" value="Cro/C1-type_HTH"/>
</dbReference>
<feature type="domain" description="HTH cro/C1-type" evidence="3">
    <location>
        <begin position="9"/>
        <end position="63"/>
    </location>
</feature>
<feature type="transmembrane region" description="Helical" evidence="2">
    <location>
        <begin position="109"/>
        <end position="129"/>
    </location>
</feature>
<organism evidence="4 5">
    <name type="scientific">Virgibacillus alimentarius</name>
    <dbReference type="NCBI Taxonomy" id="698769"/>
    <lineage>
        <taxon>Bacteria</taxon>
        <taxon>Bacillati</taxon>
        <taxon>Bacillota</taxon>
        <taxon>Bacilli</taxon>
        <taxon>Bacillales</taxon>
        <taxon>Bacillaceae</taxon>
        <taxon>Virgibacillus</taxon>
    </lineage>
</organism>
<keyword evidence="2" id="KW-0472">Membrane</keyword>
<dbReference type="PROSITE" id="PS50943">
    <property type="entry name" value="HTH_CROC1"/>
    <property type="match status" value="1"/>
</dbReference>
<keyword evidence="2" id="KW-0812">Transmembrane</keyword>
<dbReference type="SMART" id="SM00530">
    <property type="entry name" value="HTH_XRE"/>
    <property type="match status" value="1"/>
</dbReference>
<dbReference type="CDD" id="cd00093">
    <property type="entry name" value="HTH_XRE"/>
    <property type="match status" value="1"/>
</dbReference>
<evidence type="ECO:0000256" key="1">
    <source>
        <dbReference type="ARBA" id="ARBA00023125"/>
    </source>
</evidence>
<dbReference type="PANTHER" id="PTHR46558">
    <property type="entry name" value="TRACRIPTIONAL REGULATORY PROTEIN-RELATED-RELATED"/>
    <property type="match status" value="1"/>
</dbReference>
<dbReference type="EMBL" id="JAGIKX010000013">
    <property type="protein sequence ID" value="MBP2257749.1"/>
    <property type="molecule type" value="Genomic_DNA"/>
</dbReference>